<proteinExistence type="predicted"/>
<feature type="compositionally biased region" description="Basic and acidic residues" evidence="4">
    <location>
        <begin position="115"/>
        <end position="133"/>
    </location>
</feature>
<name>A0AAN8Z045_9MAGN</name>
<comment type="subcellular location">
    <subcellularLocation>
        <location evidence="1">Plastid</location>
    </subcellularLocation>
</comment>
<dbReference type="GO" id="GO:0009536">
    <property type="term" value="C:plastid"/>
    <property type="evidence" value="ECO:0007669"/>
    <property type="project" value="UniProtKB-SubCell"/>
</dbReference>
<reference evidence="6 7" key="1">
    <citation type="submission" date="2023-12" db="EMBL/GenBank/DDBJ databases">
        <title>A high-quality genome assembly for Dillenia turbinata (Dilleniales).</title>
        <authorList>
            <person name="Chanderbali A."/>
        </authorList>
    </citation>
    <scope>NUCLEOTIDE SEQUENCE [LARGE SCALE GENOMIC DNA]</scope>
    <source>
        <strain evidence="6">LSX21</strain>
        <tissue evidence="6">Leaf</tissue>
    </source>
</reference>
<feature type="compositionally biased region" description="Basic and acidic residues" evidence="4">
    <location>
        <begin position="70"/>
        <end position="106"/>
    </location>
</feature>
<evidence type="ECO:0000256" key="2">
    <source>
        <dbReference type="ARBA" id="ARBA00022640"/>
    </source>
</evidence>
<evidence type="ECO:0000256" key="3">
    <source>
        <dbReference type="ARBA" id="ARBA00022946"/>
    </source>
</evidence>
<feature type="region of interest" description="Disordered" evidence="4">
    <location>
        <begin position="52"/>
        <end position="134"/>
    </location>
</feature>
<feature type="region of interest" description="Disordered" evidence="4">
    <location>
        <begin position="1"/>
        <end position="25"/>
    </location>
</feature>
<dbReference type="AlphaFoldDB" id="A0AAN8Z045"/>
<accession>A0AAN8Z045</accession>
<keyword evidence="7" id="KW-1185">Reference proteome</keyword>
<evidence type="ECO:0000313" key="6">
    <source>
        <dbReference type="EMBL" id="KAK6919531.1"/>
    </source>
</evidence>
<dbReference type="InterPro" id="IPR006843">
    <property type="entry name" value="PAP/fibrillin_dom"/>
</dbReference>
<sequence>MGCPSETEEGLGPWMQTLIDDGDESDDHTLALYEEINPVSEQLFTLRKPAARLQRQTTKRENNAMWGSLRSREDHNRERAMAEVQRENKRERESGRPATSGDRKLSLNEGSVVSTHDKKAETLGRRERTEARSTLESGYPFATRLRMTEREFPIDGKASPSYDKTDPEAQVSPISSIHEGHIKENPDQGLKTQQNPNKLSQIVKSIDAIAELGKDLVIIDKSLSTMWRLLWTTEKEQLFIIKNASFFGTQAGDVLQVIDVKNHFLNNKITFPPNGVFFVRSDCAQGS</sequence>
<dbReference type="Pfam" id="PF04755">
    <property type="entry name" value="PAP_fibrillin"/>
    <property type="match status" value="1"/>
</dbReference>
<organism evidence="6 7">
    <name type="scientific">Dillenia turbinata</name>
    <dbReference type="NCBI Taxonomy" id="194707"/>
    <lineage>
        <taxon>Eukaryota</taxon>
        <taxon>Viridiplantae</taxon>
        <taxon>Streptophyta</taxon>
        <taxon>Embryophyta</taxon>
        <taxon>Tracheophyta</taxon>
        <taxon>Spermatophyta</taxon>
        <taxon>Magnoliopsida</taxon>
        <taxon>eudicotyledons</taxon>
        <taxon>Gunneridae</taxon>
        <taxon>Pentapetalae</taxon>
        <taxon>Dilleniales</taxon>
        <taxon>Dilleniaceae</taxon>
        <taxon>Dillenia</taxon>
    </lineage>
</organism>
<evidence type="ECO:0000313" key="7">
    <source>
        <dbReference type="Proteomes" id="UP001370490"/>
    </source>
</evidence>
<evidence type="ECO:0000256" key="1">
    <source>
        <dbReference type="ARBA" id="ARBA00004474"/>
    </source>
</evidence>
<keyword evidence="3" id="KW-0809">Transit peptide</keyword>
<keyword evidence="2" id="KW-0934">Plastid</keyword>
<protein>
    <submittedName>
        <fullName evidence="6">Plastid lipid-associated protein/fibrillin conserved domain</fullName>
    </submittedName>
</protein>
<gene>
    <name evidence="6" type="ORF">RJ641_015435</name>
</gene>
<comment type="caution">
    <text evidence="6">The sequence shown here is derived from an EMBL/GenBank/DDBJ whole genome shotgun (WGS) entry which is preliminary data.</text>
</comment>
<dbReference type="EMBL" id="JBAMMX010000021">
    <property type="protein sequence ID" value="KAK6919531.1"/>
    <property type="molecule type" value="Genomic_DNA"/>
</dbReference>
<feature type="domain" description="Plastid lipid-associated protein/fibrillin conserved" evidence="5">
    <location>
        <begin position="187"/>
        <end position="282"/>
    </location>
</feature>
<dbReference type="Proteomes" id="UP001370490">
    <property type="component" value="Unassembled WGS sequence"/>
</dbReference>
<evidence type="ECO:0000259" key="5">
    <source>
        <dbReference type="Pfam" id="PF04755"/>
    </source>
</evidence>
<evidence type="ECO:0000256" key="4">
    <source>
        <dbReference type="SAM" id="MobiDB-lite"/>
    </source>
</evidence>